<evidence type="ECO:0000256" key="4">
    <source>
        <dbReference type="ARBA" id="ARBA00022989"/>
    </source>
</evidence>
<dbReference type="Pfam" id="PF00854">
    <property type="entry name" value="PTR2"/>
    <property type="match status" value="1"/>
</dbReference>
<organism evidence="7 8">
    <name type="scientific">Acer negundo</name>
    <name type="common">Box elder</name>
    <dbReference type="NCBI Taxonomy" id="4023"/>
    <lineage>
        <taxon>Eukaryota</taxon>
        <taxon>Viridiplantae</taxon>
        <taxon>Streptophyta</taxon>
        <taxon>Embryophyta</taxon>
        <taxon>Tracheophyta</taxon>
        <taxon>Spermatophyta</taxon>
        <taxon>Magnoliopsida</taxon>
        <taxon>eudicotyledons</taxon>
        <taxon>Gunneridae</taxon>
        <taxon>Pentapetalae</taxon>
        <taxon>rosids</taxon>
        <taxon>malvids</taxon>
        <taxon>Sapindales</taxon>
        <taxon>Sapindaceae</taxon>
        <taxon>Hippocastanoideae</taxon>
        <taxon>Acereae</taxon>
        <taxon>Acer</taxon>
    </lineage>
</organism>
<dbReference type="GO" id="GO:0022857">
    <property type="term" value="F:transmembrane transporter activity"/>
    <property type="evidence" value="ECO:0007669"/>
    <property type="project" value="InterPro"/>
</dbReference>
<evidence type="ECO:0000256" key="2">
    <source>
        <dbReference type="ARBA" id="ARBA00005982"/>
    </source>
</evidence>
<keyword evidence="3 6" id="KW-0812">Transmembrane</keyword>
<dbReference type="InterPro" id="IPR000109">
    <property type="entry name" value="POT_fam"/>
</dbReference>
<dbReference type="PANTHER" id="PTHR11654">
    <property type="entry name" value="OLIGOPEPTIDE TRANSPORTER-RELATED"/>
    <property type="match status" value="1"/>
</dbReference>
<comment type="similarity">
    <text evidence="2">Belongs to the major facilitator superfamily. Proton-dependent oligopeptide transporter (POT/PTR) (TC 2.A.17) family.</text>
</comment>
<keyword evidence="5 6" id="KW-0472">Membrane</keyword>
<comment type="subcellular location">
    <subcellularLocation>
        <location evidence="1">Membrane</location>
        <topology evidence="1">Multi-pass membrane protein</topology>
    </subcellularLocation>
</comment>
<protein>
    <submittedName>
        <fullName evidence="7">Uncharacterized protein</fullName>
    </submittedName>
</protein>
<evidence type="ECO:0000313" key="7">
    <source>
        <dbReference type="EMBL" id="KAI9153722.1"/>
    </source>
</evidence>
<accession>A0AAD5NE73</accession>
<name>A0AAD5NE73_ACENE</name>
<feature type="transmembrane region" description="Helical" evidence="6">
    <location>
        <begin position="84"/>
        <end position="105"/>
    </location>
</feature>
<proteinExistence type="inferred from homology"/>
<dbReference type="Gene3D" id="1.20.1250.20">
    <property type="entry name" value="MFS general substrate transporter like domains"/>
    <property type="match status" value="1"/>
</dbReference>
<dbReference type="AlphaFoldDB" id="A0AAD5NE73"/>
<sequence length="124" mass="13809">MKLILNMIHVWLATLPFGIYIAQTSTFFIKQGTVINREIGKFVIPSASISAVAAVSMITCVTIYETMLVPMLRKATGNERGIKILPKICIGILFSIATMIVAALVERKRPRAVDKKIRERVHNP</sequence>
<feature type="transmembrane region" description="Helical" evidence="6">
    <location>
        <begin position="42"/>
        <end position="64"/>
    </location>
</feature>
<keyword evidence="4 6" id="KW-1133">Transmembrane helix</keyword>
<dbReference type="GO" id="GO:0016020">
    <property type="term" value="C:membrane"/>
    <property type="evidence" value="ECO:0007669"/>
    <property type="project" value="UniProtKB-SubCell"/>
</dbReference>
<dbReference type="InterPro" id="IPR036259">
    <property type="entry name" value="MFS_trans_sf"/>
</dbReference>
<evidence type="ECO:0000256" key="6">
    <source>
        <dbReference type="SAM" id="Phobius"/>
    </source>
</evidence>
<gene>
    <name evidence="7" type="ORF">LWI28_015541</name>
</gene>
<reference evidence="7" key="2">
    <citation type="submission" date="2023-02" db="EMBL/GenBank/DDBJ databases">
        <authorList>
            <person name="Swenson N.G."/>
            <person name="Wegrzyn J.L."/>
            <person name="Mcevoy S.L."/>
        </authorList>
    </citation>
    <scope>NUCLEOTIDE SEQUENCE</scope>
    <source>
        <strain evidence="7">91603</strain>
        <tissue evidence="7">Leaf</tissue>
    </source>
</reference>
<evidence type="ECO:0000313" key="8">
    <source>
        <dbReference type="Proteomes" id="UP001064489"/>
    </source>
</evidence>
<evidence type="ECO:0000256" key="5">
    <source>
        <dbReference type="ARBA" id="ARBA00023136"/>
    </source>
</evidence>
<dbReference type="Proteomes" id="UP001064489">
    <property type="component" value="Chromosome 11"/>
</dbReference>
<evidence type="ECO:0000256" key="3">
    <source>
        <dbReference type="ARBA" id="ARBA00022692"/>
    </source>
</evidence>
<comment type="caution">
    <text evidence="7">The sequence shown here is derived from an EMBL/GenBank/DDBJ whole genome shotgun (WGS) entry which is preliminary data.</text>
</comment>
<evidence type="ECO:0000256" key="1">
    <source>
        <dbReference type="ARBA" id="ARBA00004141"/>
    </source>
</evidence>
<reference evidence="7" key="1">
    <citation type="journal article" date="2022" name="Plant J.">
        <title>Strategies of tolerance reflected in two North American maple genomes.</title>
        <authorList>
            <person name="McEvoy S.L."/>
            <person name="Sezen U.U."/>
            <person name="Trouern-Trend A."/>
            <person name="McMahon S.M."/>
            <person name="Schaberg P.G."/>
            <person name="Yang J."/>
            <person name="Wegrzyn J.L."/>
            <person name="Swenson N.G."/>
        </authorList>
    </citation>
    <scope>NUCLEOTIDE SEQUENCE</scope>
    <source>
        <strain evidence="7">91603</strain>
    </source>
</reference>
<dbReference type="EMBL" id="JAJSOW010000108">
    <property type="protein sequence ID" value="KAI9153722.1"/>
    <property type="molecule type" value="Genomic_DNA"/>
</dbReference>
<feature type="transmembrane region" description="Helical" evidence="6">
    <location>
        <begin position="6"/>
        <end position="30"/>
    </location>
</feature>
<keyword evidence="8" id="KW-1185">Reference proteome</keyword>